<evidence type="ECO:0000313" key="3">
    <source>
        <dbReference type="Proteomes" id="UP001314229"/>
    </source>
</evidence>
<feature type="domain" description="Mixed lineage kinase" evidence="1">
    <location>
        <begin position="7"/>
        <end position="135"/>
    </location>
</feature>
<gene>
    <name evidence="2" type="ORF">FSCOSCO3_A035004</name>
</gene>
<dbReference type="Pfam" id="PF22215">
    <property type="entry name" value="MLKL_N"/>
    <property type="match status" value="1"/>
</dbReference>
<keyword evidence="3" id="KW-1185">Reference proteome</keyword>
<dbReference type="Proteomes" id="UP001314229">
    <property type="component" value="Unassembled WGS sequence"/>
</dbReference>
<organism evidence="2 3">
    <name type="scientific">Scomber scombrus</name>
    <name type="common">Atlantic mackerel</name>
    <name type="synonym">Scomber vernalis</name>
    <dbReference type="NCBI Taxonomy" id="13677"/>
    <lineage>
        <taxon>Eukaryota</taxon>
        <taxon>Metazoa</taxon>
        <taxon>Chordata</taxon>
        <taxon>Craniata</taxon>
        <taxon>Vertebrata</taxon>
        <taxon>Euteleostomi</taxon>
        <taxon>Actinopterygii</taxon>
        <taxon>Neopterygii</taxon>
        <taxon>Teleostei</taxon>
        <taxon>Neoteleostei</taxon>
        <taxon>Acanthomorphata</taxon>
        <taxon>Pelagiaria</taxon>
        <taxon>Scombriformes</taxon>
        <taxon>Scombridae</taxon>
        <taxon>Scomber</taxon>
    </lineage>
</organism>
<dbReference type="AlphaFoldDB" id="A0AAV1Q1V6"/>
<dbReference type="GO" id="GO:0007166">
    <property type="term" value="P:cell surface receptor signaling pathway"/>
    <property type="evidence" value="ECO:0007669"/>
    <property type="project" value="InterPro"/>
</dbReference>
<dbReference type="Gene3D" id="1.20.930.20">
    <property type="entry name" value="Adaptor protein Cbl, N-terminal domain"/>
    <property type="match status" value="1"/>
</dbReference>
<evidence type="ECO:0000259" key="1">
    <source>
        <dbReference type="Pfam" id="PF22215"/>
    </source>
</evidence>
<dbReference type="InterPro" id="IPR054000">
    <property type="entry name" value="MLKL_N"/>
</dbReference>
<dbReference type="CDD" id="cd21037">
    <property type="entry name" value="MLKL_NTD"/>
    <property type="match status" value="1"/>
</dbReference>
<accession>A0AAV1Q1V6</accession>
<name>A0AAV1Q1V6_SCOSC</name>
<protein>
    <submittedName>
        <fullName evidence="2">Uncharacterized protein LOC108872657</fullName>
    </submittedName>
</protein>
<sequence>MDLSHIRKIFSLGKAILFLVTEAKTNKKRCRHLAATVQVLMEHVRFIQQRQFCSRNQISPNVNIALWSLCITLNKALELVRKCTKTKFMNLLKYKSKFKSVNESLVETYHTLYGALQVQQVQLQQVQQVQQASMLFLNFGIDDDDDDDDDWLPVPYSAAAAPAPRFLPRPQPPTAVYSAVMGVEGDTLFFAEQLLFTQ</sequence>
<evidence type="ECO:0000313" key="2">
    <source>
        <dbReference type="EMBL" id="CAK6977933.1"/>
    </source>
</evidence>
<comment type="caution">
    <text evidence="2">The sequence shown here is derived from an EMBL/GenBank/DDBJ whole genome shotgun (WGS) entry which is preliminary data.</text>
</comment>
<proteinExistence type="predicted"/>
<dbReference type="EMBL" id="CAWUFR010000442">
    <property type="protein sequence ID" value="CAK6977933.1"/>
    <property type="molecule type" value="Genomic_DNA"/>
</dbReference>
<dbReference type="InterPro" id="IPR059179">
    <property type="entry name" value="MLKL-like_MCAfunc"/>
</dbReference>
<reference evidence="2 3" key="1">
    <citation type="submission" date="2024-01" db="EMBL/GenBank/DDBJ databases">
        <authorList>
            <person name="Alioto T."/>
            <person name="Alioto T."/>
            <person name="Gomez Garrido J."/>
        </authorList>
    </citation>
    <scope>NUCLEOTIDE SEQUENCE [LARGE SCALE GENOMIC DNA]</scope>
</reference>
<dbReference type="InterPro" id="IPR036537">
    <property type="entry name" value="Adaptor_Cbl_N_dom_sf"/>
</dbReference>